<feature type="transmembrane region" description="Helical" evidence="1">
    <location>
        <begin position="52"/>
        <end position="75"/>
    </location>
</feature>
<sequence length="76" mass="8423">MAMLYLLLAAAFGNCIAFNVTAFFLGDEVTFLFPIYRPSFIPSIVIYLTQNYIIFVVTAAAVAYDGILLSCIIMLE</sequence>
<feature type="non-terminal residue" evidence="3">
    <location>
        <position position="76"/>
    </location>
</feature>
<keyword evidence="4" id="KW-1185">Reference proteome</keyword>
<proteinExistence type="predicted"/>
<evidence type="ECO:0000313" key="4">
    <source>
        <dbReference type="Proteomes" id="UP000410492"/>
    </source>
</evidence>
<name>A0A653BKD9_CALMS</name>
<feature type="signal peptide" evidence="2">
    <location>
        <begin position="1"/>
        <end position="17"/>
    </location>
</feature>
<keyword evidence="1" id="KW-0812">Transmembrane</keyword>
<keyword evidence="1" id="KW-0472">Membrane</keyword>
<feature type="chain" id="PRO_5024882845" description="7TM GPCR serpentine receptor class x (Srx) domain-containing protein" evidence="2">
    <location>
        <begin position="18"/>
        <end position="76"/>
    </location>
</feature>
<keyword evidence="2" id="KW-0732">Signal</keyword>
<evidence type="ECO:0000313" key="3">
    <source>
        <dbReference type="EMBL" id="VEN35765.1"/>
    </source>
</evidence>
<dbReference type="Proteomes" id="UP000410492">
    <property type="component" value="Unassembled WGS sequence"/>
</dbReference>
<organism evidence="3 4">
    <name type="scientific">Callosobruchus maculatus</name>
    <name type="common">Southern cowpea weevil</name>
    <name type="synonym">Pulse bruchid</name>
    <dbReference type="NCBI Taxonomy" id="64391"/>
    <lineage>
        <taxon>Eukaryota</taxon>
        <taxon>Metazoa</taxon>
        <taxon>Ecdysozoa</taxon>
        <taxon>Arthropoda</taxon>
        <taxon>Hexapoda</taxon>
        <taxon>Insecta</taxon>
        <taxon>Pterygota</taxon>
        <taxon>Neoptera</taxon>
        <taxon>Endopterygota</taxon>
        <taxon>Coleoptera</taxon>
        <taxon>Polyphaga</taxon>
        <taxon>Cucujiformia</taxon>
        <taxon>Chrysomeloidea</taxon>
        <taxon>Chrysomelidae</taxon>
        <taxon>Bruchinae</taxon>
        <taxon>Bruchini</taxon>
        <taxon>Callosobruchus</taxon>
    </lineage>
</organism>
<dbReference type="OrthoDB" id="6784258at2759"/>
<evidence type="ECO:0000256" key="2">
    <source>
        <dbReference type="SAM" id="SignalP"/>
    </source>
</evidence>
<protein>
    <recommendedName>
        <fullName evidence="5">7TM GPCR serpentine receptor class x (Srx) domain-containing protein</fullName>
    </recommendedName>
</protein>
<dbReference type="EMBL" id="CAACVG010001851">
    <property type="protein sequence ID" value="VEN35765.1"/>
    <property type="molecule type" value="Genomic_DNA"/>
</dbReference>
<gene>
    <name evidence="3" type="ORF">CALMAC_LOCUS1575</name>
</gene>
<reference evidence="3 4" key="1">
    <citation type="submission" date="2019-01" db="EMBL/GenBank/DDBJ databases">
        <authorList>
            <person name="Sayadi A."/>
        </authorList>
    </citation>
    <scope>NUCLEOTIDE SEQUENCE [LARGE SCALE GENOMIC DNA]</scope>
</reference>
<accession>A0A653BKD9</accession>
<dbReference type="AlphaFoldDB" id="A0A653BKD9"/>
<keyword evidence="1" id="KW-1133">Transmembrane helix</keyword>
<evidence type="ECO:0000256" key="1">
    <source>
        <dbReference type="SAM" id="Phobius"/>
    </source>
</evidence>
<evidence type="ECO:0008006" key="5">
    <source>
        <dbReference type="Google" id="ProtNLM"/>
    </source>
</evidence>